<proteinExistence type="predicted"/>
<dbReference type="GeneID" id="31362103"/>
<protein>
    <recommendedName>
        <fullName evidence="3">Serine protease</fullName>
    </recommendedName>
</protein>
<dbReference type="Pfam" id="PF13365">
    <property type="entry name" value="Trypsin_2"/>
    <property type="match status" value="1"/>
</dbReference>
<dbReference type="SUPFAM" id="SSF50494">
    <property type="entry name" value="Trypsin-like serine proteases"/>
    <property type="match status" value="1"/>
</dbReference>
<name>D3BF88_HETP5</name>
<dbReference type="AlphaFoldDB" id="D3BF88"/>
<dbReference type="EMBL" id="ADBJ01000031">
    <property type="protein sequence ID" value="EFA79802.1"/>
    <property type="molecule type" value="Genomic_DNA"/>
</dbReference>
<evidence type="ECO:0000313" key="1">
    <source>
        <dbReference type="EMBL" id="EFA79802.1"/>
    </source>
</evidence>
<sequence>MKSDDADDNYDQKGDHIECTLKEIGMSNCHTPTTPILLGHHTLQKVFHQDGNIIGQIVTFNALSELAKDVPKKKIYQKTSHGVGRIFVKYHVPGIVEPVWQCGTGFCIKKGIVMSAGHVFTFKVDKNAPIETQEMQKNLKYQKIYIYFGPHASLDVDGLPVSMDNFYELESLGRDFDQKFKAPLSSTDLNGKTFHWNPANDLEVLKFKEKPPKHVKILLPMLPTNPQAVDHYVMGYPGFVTLDKFKADYDVSSVKLGLESLYIEVVKGTRYFENKTVFIGKVVKIENNVITHLCPTLAGTSGGILANTEQKRKFVGVHLGGSQEIGNIAISVTHPLFWDIYETYVLKNDDKFIKKNLKHLKEYLIYFNYIKLNKEKIN</sequence>
<accession>D3BF88</accession>
<organism evidence="1 2">
    <name type="scientific">Heterostelium pallidum (strain ATCC 26659 / Pp 5 / PN500)</name>
    <name type="common">Cellular slime mold</name>
    <name type="synonym">Polysphondylium pallidum</name>
    <dbReference type="NCBI Taxonomy" id="670386"/>
    <lineage>
        <taxon>Eukaryota</taxon>
        <taxon>Amoebozoa</taxon>
        <taxon>Evosea</taxon>
        <taxon>Eumycetozoa</taxon>
        <taxon>Dictyostelia</taxon>
        <taxon>Acytosteliales</taxon>
        <taxon>Acytosteliaceae</taxon>
        <taxon>Heterostelium</taxon>
    </lineage>
</organism>
<gene>
    <name evidence="1" type="ORF">PPL_06621</name>
</gene>
<evidence type="ECO:0008006" key="3">
    <source>
        <dbReference type="Google" id="ProtNLM"/>
    </source>
</evidence>
<dbReference type="InParanoid" id="D3BF88"/>
<dbReference type="RefSeq" id="XP_020431923.1">
    <property type="nucleotide sequence ID" value="XM_020577475.1"/>
</dbReference>
<evidence type="ECO:0000313" key="2">
    <source>
        <dbReference type="Proteomes" id="UP000001396"/>
    </source>
</evidence>
<comment type="caution">
    <text evidence="1">The sequence shown here is derived from an EMBL/GenBank/DDBJ whole genome shotgun (WGS) entry which is preliminary data.</text>
</comment>
<dbReference type="InterPro" id="IPR009003">
    <property type="entry name" value="Peptidase_S1_PA"/>
</dbReference>
<dbReference type="Proteomes" id="UP000001396">
    <property type="component" value="Unassembled WGS sequence"/>
</dbReference>
<keyword evidence="2" id="KW-1185">Reference proteome</keyword>
<reference evidence="1 2" key="1">
    <citation type="journal article" date="2011" name="Genome Res.">
        <title>Phylogeny-wide analysis of social amoeba genomes highlights ancient origins for complex intercellular communication.</title>
        <authorList>
            <person name="Heidel A.J."/>
            <person name="Lawal H.M."/>
            <person name="Felder M."/>
            <person name="Schilde C."/>
            <person name="Helps N.R."/>
            <person name="Tunggal B."/>
            <person name="Rivero F."/>
            <person name="John U."/>
            <person name="Schleicher M."/>
            <person name="Eichinger L."/>
            <person name="Platzer M."/>
            <person name="Noegel A.A."/>
            <person name="Schaap P."/>
            <person name="Gloeckner G."/>
        </authorList>
    </citation>
    <scope>NUCLEOTIDE SEQUENCE [LARGE SCALE GENOMIC DNA]</scope>
    <source>
        <strain evidence="2">ATCC 26659 / Pp 5 / PN500</strain>
    </source>
</reference>